<evidence type="ECO:0000256" key="6">
    <source>
        <dbReference type="ARBA" id="ARBA00022989"/>
    </source>
</evidence>
<dbReference type="CDD" id="cd06261">
    <property type="entry name" value="TM_PBP2"/>
    <property type="match status" value="1"/>
</dbReference>
<dbReference type="PANTHER" id="PTHR42929:SF1">
    <property type="entry name" value="INNER MEMBRANE ABC TRANSPORTER PERMEASE PROTEIN YDCU-RELATED"/>
    <property type="match status" value="1"/>
</dbReference>
<accession>A0A8J7Y7V8</accession>
<evidence type="ECO:0000256" key="3">
    <source>
        <dbReference type="ARBA" id="ARBA00022448"/>
    </source>
</evidence>
<dbReference type="EMBL" id="JAHQXF010000004">
    <property type="protein sequence ID" value="MBV0926325.1"/>
    <property type="molecule type" value="Genomic_DNA"/>
</dbReference>
<evidence type="ECO:0000256" key="7">
    <source>
        <dbReference type="ARBA" id="ARBA00023136"/>
    </source>
</evidence>
<dbReference type="Gene3D" id="1.10.3720.10">
    <property type="entry name" value="MetI-like"/>
    <property type="match status" value="1"/>
</dbReference>
<feature type="transmembrane region" description="Helical" evidence="8">
    <location>
        <begin position="55"/>
        <end position="82"/>
    </location>
</feature>
<dbReference type="GO" id="GO:0005886">
    <property type="term" value="C:plasma membrane"/>
    <property type="evidence" value="ECO:0007669"/>
    <property type="project" value="UniProtKB-SubCell"/>
</dbReference>
<dbReference type="RefSeq" id="WP_162319436.1">
    <property type="nucleotide sequence ID" value="NZ_JAHQXF010000004.1"/>
</dbReference>
<comment type="subcellular location">
    <subcellularLocation>
        <location evidence="1 8">Cell membrane</location>
        <topology evidence="1 8">Multi-pass membrane protein</topology>
    </subcellularLocation>
</comment>
<keyword evidence="11" id="KW-1185">Reference proteome</keyword>
<evidence type="ECO:0000256" key="8">
    <source>
        <dbReference type="RuleBase" id="RU363032"/>
    </source>
</evidence>
<keyword evidence="6 8" id="KW-1133">Transmembrane helix</keyword>
<dbReference type="Proteomes" id="UP000766550">
    <property type="component" value="Unassembled WGS sequence"/>
</dbReference>
<evidence type="ECO:0000313" key="10">
    <source>
        <dbReference type="EMBL" id="MBV0926325.1"/>
    </source>
</evidence>
<comment type="caution">
    <text evidence="10">The sequence shown here is derived from an EMBL/GenBank/DDBJ whole genome shotgun (WGS) entry which is preliminary data.</text>
</comment>
<organism evidence="10 11">
    <name type="scientific">Haloarcula limicola</name>
    <dbReference type="NCBI Taxonomy" id="1429915"/>
    <lineage>
        <taxon>Archaea</taxon>
        <taxon>Methanobacteriati</taxon>
        <taxon>Methanobacteriota</taxon>
        <taxon>Stenosarchaea group</taxon>
        <taxon>Halobacteria</taxon>
        <taxon>Halobacteriales</taxon>
        <taxon>Haloarculaceae</taxon>
        <taxon>Haloarcula</taxon>
    </lineage>
</organism>
<dbReference type="AlphaFoldDB" id="A0A8J7Y7V8"/>
<keyword evidence="5 8" id="KW-0812">Transmembrane</keyword>
<keyword evidence="4" id="KW-1003">Cell membrane</keyword>
<proteinExistence type="inferred from homology"/>
<feature type="transmembrane region" description="Helical" evidence="8">
    <location>
        <begin position="88"/>
        <end position="106"/>
    </location>
</feature>
<evidence type="ECO:0000256" key="2">
    <source>
        <dbReference type="ARBA" id="ARBA00007069"/>
    </source>
</evidence>
<feature type="domain" description="ABC transmembrane type-1" evidence="9">
    <location>
        <begin position="56"/>
        <end position="264"/>
    </location>
</feature>
<dbReference type="SUPFAM" id="SSF161098">
    <property type="entry name" value="MetI-like"/>
    <property type="match status" value="1"/>
</dbReference>
<evidence type="ECO:0000313" key="11">
    <source>
        <dbReference type="Proteomes" id="UP000766550"/>
    </source>
</evidence>
<keyword evidence="7 8" id="KW-0472">Membrane</keyword>
<keyword evidence="3 8" id="KW-0813">Transport</keyword>
<feature type="transmembrane region" description="Helical" evidence="8">
    <location>
        <begin position="186"/>
        <end position="208"/>
    </location>
</feature>
<evidence type="ECO:0000256" key="4">
    <source>
        <dbReference type="ARBA" id="ARBA00022475"/>
    </source>
</evidence>
<feature type="transmembrane region" description="Helical" evidence="8">
    <location>
        <begin position="6"/>
        <end position="25"/>
    </location>
</feature>
<dbReference type="OrthoDB" id="31404at2157"/>
<sequence length="272" mass="29870">MTAGPIVLLELLLFVAPLGIMFMIATMEMQDLALIPNYSFDNFVRVFTDYVNRSAFVNTTVIAALTTVTAAVVAYPLAYYIARFGGEYKNQLAMLVMIPFWTNYIVRIYGWKIILGSQGVVNSGLIAVGVINEPIGWLINTKFSIWLGLTYLWLPFMILPLYSSLERIDSSLIEAAYDLGASRTAVFRRIILPLSIPGLVGGVMFVFIFSMGAYIVPAMLGGGELFVGTRIAYAFGIGGDWPMGAALGSVLMLIVSGMLWSMLGYINVEDLF</sequence>
<reference evidence="10 11" key="1">
    <citation type="submission" date="2021-06" db="EMBL/GenBank/DDBJ databases">
        <title>New haloarchaea isolates fom saline soil.</title>
        <authorList>
            <person name="Duran-Viseras A."/>
            <person name="Sanchez-Porro C.S."/>
            <person name="Ventosa A."/>
        </authorList>
    </citation>
    <scope>NUCLEOTIDE SEQUENCE [LARGE SCALE GENOMIC DNA]</scope>
    <source>
        <strain evidence="10 11">JCM 183640</strain>
    </source>
</reference>
<protein>
    <submittedName>
        <fullName evidence="10">ABC transporter permease</fullName>
    </submittedName>
</protein>
<dbReference type="Pfam" id="PF00528">
    <property type="entry name" value="BPD_transp_1"/>
    <property type="match status" value="1"/>
</dbReference>
<evidence type="ECO:0000259" key="9">
    <source>
        <dbReference type="PROSITE" id="PS50928"/>
    </source>
</evidence>
<gene>
    <name evidence="10" type="ORF">KTS45_19125</name>
</gene>
<name>A0A8J7Y7V8_9EURY</name>
<dbReference type="PANTHER" id="PTHR42929">
    <property type="entry name" value="INNER MEMBRANE ABC TRANSPORTER PERMEASE PROTEIN YDCU-RELATED-RELATED"/>
    <property type="match status" value="1"/>
</dbReference>
<dbReference type="InterPro" id="IPR000515">
    <property type="entry name" value="MetI-like"/>
</dbReference>
<comment type="similarity">
    <text evidence="2">Belongs to the binding-protein-dependent transport system permease family. CysTW subfamily.</text>
</comment>
<evidence type="ECO:0000256" key="5">
    <source>
        <dbReference type="ARBA" id="ARBA00022692"/>
    </source>
</evidence>
<dbReference type="PROSITE" id="PS50928">
    <property type="entry name" value="ABC_TM1"/>
    <property type="match status" value="1"/>
</dbReference>
<dbReference type="InterPro" id="IPR035906">
    <property type="entry name" value="MetI-like_sf"/>
</dbReference>
<dbReference type="GO" id="GO:0055085">
    <property type="term" value="P:transmembrane transport"/>
    <property type="evidence" value="ECO:0007669"/>
    <property type="project" value="InterPro"/>
</dbReference>
<feature type="transmembrane region" description="Helical" evidence="8">
    <location>
        <begin position="214"/>
        <end position="233"/>
    </location>
</feature>
<evidence type="ECO:0000256" key="1">
    <source>
        <dbReference type="ARBA" id="ARBA00004651"/>
    </source>
</evidence>
<feature type="transmembrane region" description="Helical" evidence="8">
    <location>
        <begin position="245"/>
        <end position="266"/>
    </location>
</feature>
<feature type="transmembrane region" description="Helical" evidence="8">
    <location>
        <begin position="143"/>
        <end position="165"/>
    </location>
</feature>